<protein>
    <submittedName>
        <fullName evidence="1">Uncharacterized protein</fullName>
    </submittedName>
</protein>
<dbReference type="Proteomes" id="UP000187134">
    <property type="component" value="Unassembled WGS sequence"/>
</dbReference>
<comment type="caution">
    <text evidence="1">The sequence shown here is derived from an EMBL/GenBank/DDBJ whole genome shotgun (WGS) entry which is preliminary data.</text>
</comment>
<evidence type="ECO:0000313" key="1">
    <source>
        <dbReference type="EMBL" id="OMF15034.1"/>
    </source>
</evidence>
<dbReference type="AlphaFoldDB" id="A0A1R1BYZ0"/>
<organism evidence="1 2">
    <name type="scientific">Paenibacillus amylolyticus</name>
    <dbReference type="NCBI Taxonomy" id="1451"/>
    <lineage>
        <taxon>Bacteria</taxon>
        <taxon>Bacillati</taxon>
        <taxon>Bacillota</taxon>
        <taxon>Bacilli</taxon>
        <taxon>Bacillales</taxon>
        <taxon>Paenibacillaceae</taxon>
        <taxon>Paenibacillus</taxon>
    </lineage>
</organism>
<dbReference type="RefSeq" id="WP_076331350.1">
    <property type="nucleotide sequence ID" value="NZ_MRTJ01000002.1"/>
</dbReference>
<gene>
    <name evidence="1" type="ORF">BK131_09000</name>
</gene>
<accession>A0A1R1BYZ0</accession>
<reference evidence="1 2" key="1">
    <citation type="submission" date="2016-11" db="EMBL/GenBank/DDBJ databases">
        <title>Paenibacillus species isolates.</title>
        <authorList>
            <person name="Beno S.M."/>
        </authorList>
    </citation>
    <scope>NUCLEOTIDE SEQUENCE [LARGE SCALE GENOMIC DNA]</scope>
    <source>
        <strain evidence="1 2">FSL H8-0246</strain>
    </source>
</reference>
<evidence type="ECO:0000313" key="2">
    <source>
        <dbReference type="Proteomes" id="UP000187134"/>
    </source>
</evidence>
<name>A0A1R1BYZ0_PAEAM</name>
<sequence>MANFKYVETITTSQDVLTKLKEEVTRFKSFPFESTAGESQEQNLWEVFYEEKDSSDRIQELILRGIMTIGTQTTPIIKHFYVSFINHALVPRVVAPVPAYEEHSTLTVQLLEGLEGSEPTTLPVTTRPTFKLTGHPVLYQWALENYTPTDRNKEKPVYMYVNVMNNRLAMVLVADPAVNFLDYKKSFLYVGALKPFKYNLNDVDGNVMLTAGAVIEEPDISQIATTGTYYYGQYTSAGNNTLQMLKTKSGIEFQQHYPSFITQAPPKGKAYQDPELGDTGLELEPQGFQASKWTSKYHLSPIYVVHPYEGYRGQFDNCIAVTKHNILHLDELIIDVEGKSWDQEVYRYFDTDTAQNFMNLSANQRMGVAILKEVRYTA</sequence>
<proteinExistence type="predicted"/>
<dbReference type="OrthoDB" id="2820053at2"/>
<dbReference type="EMBL" id="MRTJ01000002">
    <property type="protein sequence ID" value="OMF15034.1"/>
    <property type="molecule type" value="Genomic_DNA"/>
</dbReference>